<dbReference type="EMBL" id="QENQ01000001">
    <property type="protein sequence ID" value="PVX31351.1"/>
    <property type="molecule type" value="Genomic_DNA"/>
</dbReference>
<accession>A0A2U0SJ21</accession>
<evidence type="ECO:0000313" key="2">
    <source>
        <dbReference type="Proteomes" id="UP000245890"/>
    </source>
</evidence>
<organism evidence="1 2">
    <name type="scientific">Sphingomonas pokkalii</name>
    <dbReference type="NCBI Taxonomy" id="2175090"/>
    <lineage>
        <taxon>Bacteria</taxon>
        <taxon>Pseudomonadati</taxon>
        <taxon>Pseudomonadota</taxon>
        <taxon>Alphaproteobacteria</taxon>
        <taxon>Sphingomonadales</taxon>
        <taxon>Sphingomonadaceae</taxon>
        <taxon>Sphingomonas</taxon>
    </lineage>
</organism>
<keyword evidence="2" id="KW-1185">Reference proteome</keyword>
<dbReference type="Proteomes" id="UP000245890">
    <property type="component" value="Unassembled WGS sequence"/>
</dbReference>
<dbReference type="RefSeq" id="WP_116470734.1">
    <property type="nucleotide sequence ID" value="NZ_QENQ01000001.1"/>
</dbReference>
<gene>
    <name evidence="1" type="ORF">DD559_05335</name>
</gene>
<comment type="caution">
    <text evidence="1">The sequence shown here is derived from an EMBL/GenBank/DDBJ whole genome shotgun (WGS) entry which is preliminary data.</text>
</comment>
<name>A0A2U0SJ21_9SPHN</name>
<proteinExistence type="predicted"/>
<dbReference type="InterPro" id="IPR021795">
    <property type="entry name" value="DUF3363"/>
</dbReference>
<dbReference type="OrthoDB" id="9809969at2"/>
<sequence length="653" mass="72287">MAEDPFELWLGRVGADRPFAHQLRKATNLAGGSVRSSAARARHFDGSRIGRGSGVGRVLGASDRFAGIRTRRVVVKARFVKLAGKGAKGAAAHLRYLQRDGTTREGGRGTLYAADHDVADGKAFLERGVDDRHQFRFIVAPEDGAQYEDLKPLVRRWMAQVEQDLGTKLDWVAVDHFNTGHPHAHVLVRGVDDRGQDLIIAREYISRGLAARAAELVNVDLGPRTDREIFEGREREVGQERFTSIDRRLLAGREADGLVSFWHGDHVEQGLRAARLGTLARMGLATVEGKGRFRLADDLEATLRAMGRRGDIIAAMHVQLKARAPEVHPQDYAIYDPAEGKPLVGRVVATGLADEHRDRHYLIVAATDGRSHYVELGNRSLSEVSERPEIVRVSPVIAGIRDVDRTVAEVAAANNGIYSVDGHLRHDASASQRFAEAHARRLEAMRRGGGEVERRADGSWKIGTDHLDKVLTFERRAAAARPVEIEALAERPVLELVRHNGVTWLDEQHVAKEPEALGGGFGAQVRQALVLRRQWLIEEDLAWRDGDAVRFRANLLTELRRRKLRQVADQLSKETGLGYAEHRGGAIEGTYRKAVQVGAAKYAVIEKSREFTLVPWRPVLEKQIGRTVSGIDRGGAISWTFGRRRSGPEIGGF</sequence>
<dbReference type="AlphaFoldDB" id="A0A2U0SJ21"/>
<dbReference type="Pfam" id="PF11843">
    <property type="entry name" value="DUF3363"/>
    <property type="match status" value="1"/>
</dbReference>
<reference evidence="1 2" key="1">
    <citation type="submission" date="2018-05" db="EMBL/GenBank/DDBJ databases">
        <title>Description of Sphingomonas pokkalii sp nov, isolated from the rhizosphere of saline tolerant pokkali rice and its draft genome analysis.</title>
        <authorList>
            <person name="Menon R."/>
            <person name="Kumari S."/>
            <person name="Rameshkumar N."/>
        </authorList>
    </citation>
    <scope>NUCLEOTIDE SEQUENCE [LARGE SCALE GENOMIC DNA]</scope>
    <source>
        <strain evidence="1 2">L3B27</strain>
    </source>
</reference>
<dbReference type="NCBIfam" id="NF041267">
    <property type="entry name" value="relax_RlxS"/>
    <property type="match status" value="1"/>
</dbReference>
<evidence type="ECO:0000313" key="1">
    <source>
        <dbReference type="EMBL" id="PVX31351.1"/>
    </source>
</evidence>
<protein>
    <submittedName>
        <fullName evidence="1">Conjugal transfer protein TraI</fullName>
    </submittedName>
</protein>